<protein>
    <submittedName>
        <fullName evidence="2">Uncharacterized protein</fullName>
    </submittedName>
</protein>
<dbReference type="AlphaFoldDB" id="A0A0B6YPS0"/>
<accession>A0A0B6YPS0</accession>
<feature type="non-terminal residue" evidence="2">
    <location>
        <position position="88"/>
    </location>
</feature>
<proteinExistence type="predicted"/>
<organism evidence="2">
    <name type="scientific">Arion vulgaris</name>
    <dbReference type="NCBI Taxonomy" id="1028688"/>
    <lineage>
        <taxon>Eukaryota</taxon>
        <taxon>Metazoa</taxon>
        <taxon>Spiralia</taxon>
        <taxon>Lophotrochozoa</taxon>
        <taxon>Mollusca</taxon>
        <taxon>Gastropoda</taxon>
        <taxon>Heterobranchia</taxon>
        <taxon>Euthyneura</taxon>
        <taxon>Panpulmonata</taxon>
        <taxon>Eupulmonata</taxon>
        <taxon>Stylommatophora</taxon>
        <taxon>Helicina</taxon>
        <taxon>Arionoidea</taxon>
        <taxon>Arionidae</taxon>
        <taxon>Arion</taxon>
    </lineage>
</organism>
<feature type="region of interest" description="Disordered" evidence="1">
    <location>
        <begin position="1"/>
        <end position="40"/>
    </location>
</feature>
<reference evidence="2" key="1">
    <citation type="submission" date="2014-12" db="EMBL/GenBank/DDBJ databases">
        <title>Insight into the proteome of Arion vulgaris.</title>
        <authorList>
            <person name="Aradska J."/>
            <person name="Bulat T."/>
            <person name="Smidak R."/>
            <person name="Sarate P."/>
            <person name="Gangsoo J."/>
            <person name="Sialana F."/>
            <person name="Bilban M."/>
            <person name="Lubec G."/>
        </authorList>
    </citation>
    <scope>NUCLEOTIDE SEQUENCE</scope>
    <source>
        <tissue evidence="2">Skin</tissue>
    </source>
</reference>
<sequence>QHNEQGADDSIDNKIGRPGRTFGSATTSQFAKEEDRTTKKNTSILCQCLSCQSTFINEQEFQEHSQFCEKSVMNYYCPQCSFHIDRRD</sequence>
<dbReference type="EMBL" id="HACG01011383">
    <property type="protein sequence ID" value="CEK58248.1"/>
    <property type="molecule type" value="Transcribed_RNA"/>
</dbReference>
<name>A0A0B6YPS0_9EUPU</name>
<evidence type="ECO:0000313" key="2">
    <source>
        <dbReference type="EMBL" id="CEK58248.1"/>
    </source>
</evidence>
<evidence type="ECO:0000256" key="1">
    <source>
        <dbReference type="SAM" id="MobiDB-lite"/>
    </source>
</evidence>
<feature type="compositionally biased region" description="Basic and acidic residues" evidence="1">
    <location>
        <begin position="1"/>
        <end position="15"/>
    </location>
</feature>
<feature type="non-terminal residue" evidence="2">
    <location>
        <position position="1"/>
    </location>
</feature>
<gene>
    <name evidence="2" type="primary">ORF32442</name>
</gene>